<gene>
    <name evidence="1" type="ORF">ABEB36_014729</name>
</gene>
<evidence type="ECO:0000313" key="2">
    <source>
        <dbReference type="Proteomes" id="UP001566132"/>
    </source>
</evidence>
<reference evidence="1 2" key="1">
    <citation type="submission" date="2024-05" db="EMBL/GenBank/DDBJ databases">
        <title>Genetic variation in Jamaican populations of the coffee berry borer (Hypothenemus hampei).</title>
        <authorList>
            <person name="Errbii M."/>
            <person name="Myrie A."/>
        </authorList>
    </citation>
    <scope>NUCLEOTIDE SEQUENCE [LARGE SCALE GENOMIC DNA]</scope>
    <source>
        <strain evidence="1">JA-Hopewell-2020-01-JO</strain>
        <tissue evidence="1">Whole body</tissue>
    </source>
</reference>
<proteinExistence type="predicted"/>
<keyword evidence="2" id="KW-1185">Reference proteome</keyword>
<organism evidence="1 2">
    <name type="scientific">Hypothenemus hampei</name>
    <name type="common">Coffee berry borer</name>
    <dbReference type="NCBI Taxonomy" id="57062"/>
    <lineage>
        <taxon>Eukaryota</taxon>
        <taxon>Metazoa</taxon>
        <taxon>Ecdysozoa</taxon>
        <taxon>Arthropoda</taxon>
        <taxon>Hexapoda</taxon>
        <taxon>Insecta</taxon>
        <taxon>Pterygota</taxon>
        <taxon>Neoptera</taxon>
        <taxon>Endopterygota</taxon>
        <taxon>Coleoptera</taxon>
        <taxon>Polyphaga</taxon>
        <taxon>Cucujiformia</taxon>
        <taxon>Curculionidae</taxon>
        <taxon>Scolytinae</taxon>
        <taxon>Hypothenemus</taxon>
    </lineage>
</organism>
<sequence length="140" mass="16224">MTSRTNRSLQMCNNKTVKPKKLKKLNDVPSIITSVSHVSVNIETKRSTQIYDLSIKDHNKKNEETLFDITNMSVDFIHHDNFLESVNPEEDNYDSLNAVSNKRKLGVNIKKINQHLRMKGEKYLGYTLLCKNISPLKKYL</sequence>
<accession>A0ABD1E2Z2</accession>
<comment type="caution">
    <text evidence="1">The sequence shown here is derived from an EMBL/GenBank/DDBJ whole genome shotgun (WGS) entry which is preliminary data.</text>
</comment>
<dbReference type="Proteomes" id="UP001566132">
    <property type="component" value="Unassembled WGS sequence"/>
</dbReference>
<protein>
    <submittedName>
        <fullName evidence="1">Uncharacterized protein</fullName>
    </submittedName>
</protein>
<name>A0ABD1E2Z2_HYPHA</name>
<dbReference type="AlphaFoldDB" id="A0ABD1E2Z2"/>
<dbReference type="EMBL" id="JBDJPC010000013">
    <property type="protein sequence ID" value="KAL1488945.1"/>
    <property type="molecule type" value="Genomic_DNA"/>
</dbReference>
<evidence type="ECO:0000313" key="1">
    <source>
        <dbReference type="EMBL" id="KAL1488945.1"/>
    </source>
</evidence>